<dbReference type="EMBL" id="BSXS01003749">
    <property type="protein sequence ID" value="GME81882.1"/>
    <property type="molecule type" value="Genomic_DNA"/>
</dbReference>
<gene>
    <name evidence="1" type="ORF">Amon02_000518700</name>
</gene>
<reference evidence="1" key="1">
    <citation type="submission" date="2023-04" db="EMBL/GenBank/DDBJ databases">
        <title>Ambrosiozyma monospora NBRC 10751.</title>
        <authorList>
            <person name="Ichikawa N."/>
            <person name="Sato H."/>
            <person name="Tonouchi N."/>
        </authorList>
    </citation>
    <scope>NUCLEOTIDE SEQUENCE</scope>
    <source>
        <strain evidence="1">NBRC 10751</strain>
    </source>
</reference>
<keyword evidence="2" id="KW-1185">Reference proteome</keyword>
<evidence type="ECO:0000313" key="1">
    <source>
        <dbReference type="EMBL" id="GME81882.1"/>
    </source>
</evidence>
<comment type="caution">
    <text evidence="1">The sequence shown here is derived from an EMBL/GenBank/DDBJ whole genome shotgun (WGS) entry which is preliminary data.</text>
</comment>
<sequence length="416" mass="45118">MATPRKTPLKSKSVSPKKKAESKSVPSTPSKSAKATPAKAKKTPSKKTATPKKETAADTPTKKSATPKKEAAPSATTTPSKKKTPAKKGATPKKESTTATPSKSKKATTGTPAKTKTPTPRKKKAGKVVKASEVESAVDVIELPSPSKKSKSPKKKSAESKDKETEAEVESVSTSSMQVKETTIEKALTELKKWQTRRSENESGKSQLFDPEQDSTLLLQVTTTKYLSDKASKSTKVKSIAVPYSPYIGSASTSSFGASDFEVCLIVKDGQVSAEVASELEDDKNLVPHLNKILNVSELKGEFKAYEARRKLYSEYDMFLADEAVVPMLPKLLGKHFYNTNSKIPVSVKLTSNKSNKKSKSKSKDAESDETESVSVKQLQKQVTKALQRIYYVLPMGVNVSVKLVSVNWPTPNTTR</sequence>
<evidence type="ECO:0000313" key="2">
    <source>
        <dbReference type="Proteomes" id="UP001165064"/>
    </source>
</evidence>
<accession>A0ACB5T608</accession>
<proteinExistence type="predicted"/>
<name>A0ACB5T608_AMBMO</name>
<dbReference type="Proteomes" id="UP001165064">
    <property type="component" value="Unassembled WGS sequence"/>
</dbReference>
<protein>
    <submittedName>
        <fullName evidence="1">Unnamed protein product</fullName>
    </submittedName>
</protein>
<organism evidence="1 2">
    <name type="scientific">Ambrosiozyma monospora</name>
    <name type="common">Yeast</name>
    <name type="synonym">Endomycopsis monosporus</name>
    <dbReference type="NCBI Taxonomy" id="43982"/>
    <lineage>
        <taxon>Eukaryota</taxon>
        <taxon>Fungi</taxon>
        <taxon>Dikarya</taxon>
        <taxon>Ascomycota</taxon>
        <taxon>Saccharomycotina</taxon>
        <taxon>Pichiomycetes</taxon>
        <taxon>Pichiales</taxon>
        <taxon>Pichiaceae</taxon>
        <taxon>Ambrosiozyma</taxon>
    </lineage>
</organism>